<dbReference type="KEGG" id="bxe:Bxe_C1094"/>
<dbReference type="EMBL" id="CP000272">
    <property type="protein sequence ID" value="ABE36961.1"/>
    <property type="molecule type" value="Genomic_DNA"/>
</dbReference>
<keyword evidence="2" id="KW-1185">Reference proteome</keyword>
<proteinExistence type="predicted"/>
<dbReference type="AlphaFoldDB" id="Q13G28"/>
<organism evidence="1 2">
    <name type="scientific">Paraburkholderia xenovorans (strain LB400)</name>
    <dbReference type="NCBI Taxonomy" id="266265"/>
    <lineage>
        <taxon>Bacteria</taxon>
        <taxon>Pseudomonadati</taxon>
        <taxon>Pseudomonadota</taxon>
        <taxon>Betaproteobacteria</taxon>
        <taxon>Burkholderiales</taxon>
        <taxon>Burkholderiaceae</taxon>
        <taxon>Paraburkholderia</taxon>
    </lineage>
</organism>
<evidence type="ECO:0000313" key="1">
    <source>
        <dbReference type="EMBL" id="ABE36961.1"/>
    </source>
</evidence>
<protein>
    <submittedName>
        <fullName evidence="1">Uncharacterized protein</fullName>
    </submittedName>
</protein>
<evidence type="ECO:0000313" key="2">
    <source>
        <dbReference type="Proteomes" id="UP000001817"/>
    </source>
</evidence>
<accession>Q13G28</accession>
<sequence>MTGPMDYLLIQSNRDSSLSAARASRMISGNLRHDLIRSVCTIAVTTQQMDSSVMPREGNFMQAHVQPGDLDTLSPTTCIRASLRLWGYDPLVVEAWIKRLPDARGRVSWEIAHDREANGADVVVHLLNPSRTSAPFCWNCAGASRAMRLSIGTGRTEIALFAGRFQQLEFPRVGPWFASEGLPIRMALHKLAQSLVTSFFD</sequence>
<name>Q13G28_PARXL</name>
<dbReference type="Proteomes" id="UP000001817">
    <property type="component" value="Chromosome 3"/>
</dbReference>
<reference evidence="1 2" key="1">
    <citation type="journal article" date="2006" name="Proc. Natl. Acad. Sci. U.S.A.">
        <title>Burkholderia xenovorans LB400 harbors a multi-replicon, 9.73-Mbp genome shaped for versatility.</title>
        <authorList>
            <person name="Chain P.S."/>
            <person name="Denef V.J."/>
            <person name="Konstantinidis K.T."/>
            <person name="Vergez L.M."/>
            <person name="Agullo L."/>
            <person name="Reyes V.L."/>
            <person name="Hauser L."/>
            <person name="Cordova M."/>
            <person name="Gomez L."/>
            <person name="Gonzalez M."/>
            <person name="Land M."/>
            <person name="Lao V."/>
            <person name="Larimer F."/>
            <person name="LiPuma J.J."/>
            <person name="Mahenthiralingam E."/>
            <person name="Malfatti S.A."/>
            <person name="Marx C.J."/>
            <person name="Parnell J.J."/>
            <person name="Ramette A."/>
            <person name="Richardson P."/>
            <person name="Seeger M."/>
            <person name="Smith D."/>
            <person name="Spilker T."/>
            <person name="Sul W.J."/>
            <person name="Tsoi T.V."/>
            <person name="Ulrich L.E."/>
            <person name="Zhulin I.B."/>
            <person name="Tiedje J.M."/>
        </authorList>
    </citation>
    <scope>NUCLEOTIDE SEQUENCE [LARGE SCALE GENOMIC DNA]</scope>
    <source>
        <strain evidence="1 2">LB400</strain>
    </source>
</reference>
<gene>
    <name evidence="1" type="ORF">Bxe_C1094</name>
</gene>